<name>A0A6B0R9J2_9CETA</name>
<dbReference type="InterPro" id="IPR036388">
    <property type="entry name" value="WH-like_DNA-bd_sf"/>
</dbReference>
<dbReference type="Gene3D" id="1.10.10.10">
    <property type="entry name" value="Winged helix-like DNA-binding domain superfamily/Winged helix DNA-binding domain"/>
    <property type="match status" value="1"/>
</dbReference>
<dbReference type="FunFam" id="1.10.10.10:FF:000135">
    <property type="entry name" value="forkhead box protein G1"/>
    <property type="match status" value="1"/>
</dbReference>
<accession>A0A6B0R9J2</accession>
<evidence type="ECO:0000256" key="1">
    <source>
        <dbReference type="ARBA" id="ARBA00004123"/>
    </source>
</evidence>
<dbReference type="PANTHER" id="PTHR46617:SF3">
    <property type="entry name" value="FORKHEAD BOX PROTEIN G1"/>
    <property type="match status" value="1"/>
</dbReference>
<dbReference type="InterPro" id="IPR001766">
    <property type="entry name" value="Fork_head_dom"/>
</dbReference>
<keyword evidence="6" id="KW-0539">Nucleus</keyword>
<dbReference type="PROSITE" id="PS00658">
    <property type="entry name" value="FORK_HEAD_2"/>
    <property type="match status" value="1"/>
</dbReference>
<dbReference type="PROSITE" id="PS00657">
    <property type="entry name" value="FORK_HEAD_1"/>
    <property type="match status" value="1"/>
</dbReference>
<evidence type="ECO:0000313" key="9">
    <source>
        <dbReference type="EMBL" id="MXQ86520.1"/>
    </source>
</evidence>
<reference evidence="9" key="1">
    <citation type="submission" date="2019-10" db="EMBL/GenBank/DDBJ databases">
        <title>The sequence and de novo assembly of the wild yak genome.</title>
        <authorList>
            <person name="Liu Y."/>
        </authorList>
    </citation>
    <scope>NUCLEOTIDE SEQUENCE [LARGE SCALE GENOMIC DNA]</scope>
    <source>
        <strain evidence="9">WY2019</strain>
    </source>
</reference>
<feature type="domain" description="Fork-head" evidence="8">
    <location>
        <begin position="189"/>
        <end position="283"/>
    </location>
</feature>
<dbReference type="PRINTS" id="PR00053">
    <property type="entry name" value="FORKHEAD"/>
</dbReference>
<evidence type="ECO:0000256" key="7">
    <source>
        <dbReference type="SAM" id="MobiDB-lite"/>
    </source>
</evidence>
<dbReference type="InterPro" id="IPR047208">
    <property type="entry name" value="FOXG1"/>
</dbReference>
<evidence type="ECO:0000256" key="3">
    <source>
        <dbReference type="ARBA" id="ARBA00034686"/>
    </source>
</evidence>
<comment type="subunit">
    <text evidence="5">Interacts with KDM5B. Interacts with GRG6/TLE6. Interacts with TLE1; the interaction is inhibited by interaction with TLE6/GRG6.</text>
</comment>
<organism evidence="9 10">
    <name type="scientific">Bos mutus</name>
    <name type="common">wild yak</name>
    <dbReference type="NCBI Taxonomy" id="72004"/>
    <lineage>
        <taxon>Eukaryota</taxon>
        <taxon>Metazoa</taxon>
        <taxon>Chordata</taxon>
        <taxon>Craniata</taxon>
        <taxon>Vertebrata</taxon>
        <taxon>Euteleostomi</taxon>
        <taxon>Mammalia</taxon>
        <taxon>Eutheria</taxon>
        <taxon>Laurasiatheria</taxon>
        <taxon>Artiodactyla</taxon>
        <taxon>Ruminantia</taxon>
        <taxon>Pecora</taxon>
        <taxon>Bovidae</taxon>
        <taxon>Bovinae</taxon>
        <taxon>Bos</taxon>
    </lineage>
</organism>
<dbReference type="GO" id="GO:0005634">
    <property type="term" value="C:nucleus"/>
    <property type="evidence" value="ECO:0007669"/>
    <property type="project" value="UniProtKB-SubCell"/>
</dbReference>
<proteinExistence type="predicted"/>
<dbReference type="GO" id="GO:1990837">
    <property type="term" value="F:sequence-specific double-stranded DNA binding"/>
    <property type="evidence" value="ECO:0007669"/>
    <property type="project" value="TreeGrafter"/>
</dbReference>
<evidence type="ECO:0000256" key="4">
    <source>
        <dbReference type="ARBA" id="ARBA00034868"/>
    </source>
</evidence>
<feature type="region of interest" description="Disordered" evidence="7">
    <location>
        <begin position="435"/>
        <end position="458"/>
    </location>
</feature>
<dbReference type="EMBL" id="VBQZ03000033">
    <property type="protein sequence ID" value="MXQ86520.1"/>
    <property type="molecule type" value="Genomic_DNA"/>
</dbReference>
<keyword evidence="10" id="KW-1185">Reference proteome</keyword>
<evidence type="ECO:0000256" key="5">
    <source>
        <dbReference type="ARBA" id="ARBA00046884"/>
    </source>
</evidence>
<dbReference type="SMART" id="SM00339">
    <property type="entry name" value="FH"/>
    <property type="match status" value="1"/>
</dbReference>
<evidence type="ECO:0000259" key="8">
    <source>
        <dbReference type="PROSITE" id="PS50039"/>
    </source>
</evidence>
<dbReference type="InterPro" id="IPR030456">
    <property type="entry name" value="TF_fork_head_CS_2"/>
</dbReference>
<feature type="DNA-binding region" description="Fork-head" evidence="6">
    <location>
        <begin position="189"/>
        <end position="283"/>
    </location>
</feature>
<comment type="function">
    <text evidence="3">Transcription repression factor which plays an important role in the establishment of the regional subdivision of the developing brain and in the development of the telencephalon.</text>
</comment>
<dbReference type="InterPro" id="IPR036390">
    <property type="entry name" value="WH_DNA-bd_sf"/>
</dbReference>
<keyword evidence="2 6" id="KW-0238">DNA-binding</keyword>
<evidence type="ECO:0000256" key="2">
    <source>
        <dbReference type="ARBA" id="ARBA00023125"/>
    </source>
</evidence>
<comment type="subcellular location">
    <subcellularLocation>
        <location evidence="1 6">Nucleus</location>
    </subcellularLocation>
</comment>
<dbReference type="AlphaFoldDB" id="A0A6B0R9J2"/>
<protein>
    <recommendedName>
        <fullName evidence="4">Forkhead box protein G1</fullName>
    </recommendedName>
</protein>
<feature type="region of interest" description="Disordered" evidence="7">
    <location>
        <begin position="485"/>
        <end position="510"/>
    </location>
</feature>
<sequence length="510" mass="55401">MFHQQGGEPRTSSPIKDVESQEALKICALVSQFLNSVQDKVNDLLANGVGTLGMVIGSIFFACDELLRVEELAVGASSNLINDCGFQIYKHCAGHMLASACVTEEGVEEVKSSPSSLLVAPLAIGLDAMLQTVALPADITYLDTNLAKVDGDAVIHGGYRSAGTGSRSRHQLTVAIPNKLRVENGKYEKPPFSYNALIMMAIRQSPEKRLTLNGIYEFIMKNFPYYRENKQGWQNSIRHNLSLNKCFVKVPRHYDDPGKGNYWMLDPSSDDVFIGGTTGKLRRRSTTSRAKLAFKRGARLTSTGLTFMDRAGSLYWPMSPFLSLHHPRASSTLSYNGTTSAYPSHPMPYSSVLTQNSLGNNHSFSTANGLSVDRLVNGEIPYATHHLTAAALAASVPCGLSVPCSGTYSLNPCSVNLLAGQTSYFFPHVPHPSMTSQSSTSMSARAASSSTSPQAPSTLPCVECQRGAMWGEYIVEYKTVPDVARRMPKKKTSGLEALLPQDRGRAIRSS</sequence>
<evidence type="ECO:0000256" key="6">
    <source>
        <dbReference type="PROSITE-ProRule" id="PRU00089"/>
    </source>
</evidence>
<dbReference type="GO" id="GO:0007420">
    <property type="term" value="P:brain development"/>
    <property type="evidence" value="ECO:0007669"/>
    <property type="project" value="UniProtKB-ARBA"/>
</dbReference>
<dbReference type="GO" id="GO:0006357">
    <property type="term" value="P:regulation of transcription by RNA polymerase II"/>
    <property type="evidence" value="ECO:0007669"/>
    <property type="project" value="TreeGrafter"/>
</dbReference>
<dbReference type="Proteomes" id="UP000322234">
    <property type="component" value="Unassembled WGS sequence"/>
</dbReference>
<comment type="caution">
    <text evidence="9">The sequence shown here is derived from an EMBL/GenBank/DDBJ whole genome shotgun (WGS) entry which is preliminary data.</text>
</comment>
<gene>
    <name evidence="9" type="ORF">E5288_WYG009359</name>
</gene>
<dbReference type="InterPro" id="IPR018122">
    <property type="entry name" value="TF_fork_head_CS_1"/>
</dbReference>
<evidence type="ECO:0000313" key="10">
    <source>
        <dbReference type="Proteomes" id="UP000322234"/>
    </source>
</evidence>
<dbReference type="SUPFAM" id="SSF46785">
    <property type="entry name" value="Winged helix' DNA-binding domain"/>
    <property type="match status" value="1"/>
</dbReference>
<dbReference type="GO" id="GO:0003700">
    <property type="term" value="F:DNA-binding transcription factor activity"/>
    <property type="evidence" value="ECO:0007669"/>
    <property type="project" value="InterPro"/>
</dbReference>
<dbReference type="PROSITE" id="PS50039">
    <property type="entry name" value="FORK_HEAD_3"/>
    <property type="match status" value="1"/>
</dbReference>
<dbReference type="CDD" id="cd20021">
    <property type="entry name" value="FH_FOXG"/>
    <property type="match status" value="1"/>
</dbReference>
<dbReference type="PANTHER" id="PTHR46617">
    <property type="entry name" value="FORKHEAD BOX PROTEIN G1"/>
    <property type="match status" value="1"/>
</dbReference>
<dbReference type="Pfam" id="PF00250">
    <property type="entry name" value="Forkhead"/>
    <property type="match status" value="1"/>
</dbReference>